<dbReference type="GO" id="GO:0048038">
    <property type="term" value="F:quinone binding"/>
    <property type="evidence" value="ECO:0007669"/>
    <property type="project" value="UniProtKB-UniRule"/>
</dbReference>
<keyword evidence="2" id="KW-0520">NAD</keyword>
<feature type="region of interest" description="Disordered" evidence="3">
    <location>
        <begin position="174"/>
        <end position="207"/>
    </location>
</feature>
<gene>
    <name evidence="4" type="ORF">GRI41_05885</name>
</gene>
<dbReference type="GO" id="GO:0005886">
    <property type="term" value="C:plasma membrane"/>
    <property type="evidence" value="ECO:0007669"/>
    <property type="project" value="UniProtKB-SubCell"/>
</dbReference>
<evidence type="ECO:0000256" key="1">
    <source>
        <dbReference type="ARBA" id="ARBA00005698"/>
    </source>
</evidence>
<dbReference type="EC" id="7.1.1.-" evidence="2"/>
<comment type="caution">
    <text evidence="4">The sequence shown here is derived from an EMBL/GenBank/DDBJ whole genome shotgun (WGS) entry which is preliminary data.</text>
</comment>
<organism evidence="4 5">
    <name type="scientific">Pontixanthobacter aquaemixtae</name>
    <dbReference type="NCBI Taxonomy" id="1958940"/>
    <lineage>
        <taxon>Bacteria</taxon>
        <taxon>Pseudomonadati</taxon>
        <taxon>Pseudomonadota</taxon>
        <taxon>Alphaproteobacteria</taxon>
        <taxon>Sphingomonadales</taxon>
        <taxon>Erythrobacteraceae</taxon>
        <taxon>Pontixanthobacter</taxon>
    </lineage>
</organism>
<keyword evidence="2" id="KW-0874">Quinone</keyword>
<feature type="transmembrane region" description="Helical" evidence="2">
    <location>
        <begin position="56"/>
        <end position="78"/>
    </location>
</feature>
<dbReference type="NCBIfam" id="NF005164">
    <property type="entry name" value="PRK06638.1-4"/>
    <property type="match status" value="1"/>
</dbReference>
<comment type="subcellular location">
    <subcellularLocation>
        <location evidence="2">Cell membrane</location>
        <topology evidence="2">Multi-pass membrane protein</topology>
    </subcellularLocation>
</comment>
<dbReference type="PANTHER" id="PTHR33269:SF17">
    <property type="entry name" value="NADH-UBIQUINONE OXIDOREDUCTASE CHAIN 6"/>
    <property type="match status" value="1"/>
</dbReference>
<dbReference type="OrthoDB" id="9795409at2"/>
<keyword evidence="2" id="KW-1003">Cell membrane</keyword>
<dbReference type="GO" id="GO:0008137">
    <property type="term" value="F:NADH dehydrogenase (ubiquinone) activity"/>
    <property type="evidence" value="ECO:0007669"/>
    <property type="project" value="UniProtKB-UniRule"/>
</dbReference>
<proteinExistence type="inferred from homology"/>
<keyword evidence="2" id="KW-0472">Membrane</keyword>
<protein>
    <recommendedName>
        <fullName evidence="2">NADH-quinone oxidoreductase subunit J</fullName>
        <ecNumber evidence="2">7.1.1.-</ecNumber>
    </recommendedName>
</protein>
<keyword evidence="2" id="KW-0812">Transmembrane</keyword>
<dbReference type="Pfam" id="PF00499">
    <property type="entry name" value="Oxidored_q3"/>
    <property type="match status" value="1"/>
</dbReference>
<keyword evidence="4" id="KW-0560">Oxidoreductase</keyword>
<evidence type="ECO:0000313" key="4">
    <source>
        <dbReference type="EMBL" id="MXO90342.1"/>
    </source>
</evidence>
<dbReference type="Gene3D" id="1.20.120.1200">
    <property type="entry name" value="NADH-ubiquinone/plastoquinone oxidoreductase chain 6, subunit NuoJ"/>
    <property type="match status" value="1"/>
</dbReference>
<feature type="transmembrane region" description="Helical" evidence="2">
    <location>
        <begin position="90"/>
        <end position="112"/>
    </location>
</feature>
<dbReference type="AlphaFoldDB" id="A0A844ZSQ4"/>
<feature type="transmembrane region" description="Helical" evidence="2">
    <location>
        <begin position="31"/>
        <end position="50"/>
    </location>
</feature>
<dbReference type="GO" id="GO:0016491">
    <property type="term" value="F:oxidoreductase activity"/>
    <property type="evidence" value="ECO:0007669"/>
    <property type="project" value="UniProtKB-KW"/>
</dbReference>
<evidence type="ECO:0000313" key="5">
    <source>
        <dbReference type="Proteomes" id="UP000442714"/>
    </source>
</evidence>
<dbReference type="Proteomes" id="UP000442714">
    <property type="component" value="Unassembled WGS sequence"/>
</dbReference>
<comment type="catalytic activity">
    <reaction evidence="2">
        <text>a quinone + NADH + 5 H(+)(in) = a quinol + NAD(+) + 4 H(+)(out)</text>
        <dbReference type="Rhea" id="RHEA:57888"/>
        <dbReference type="ChEBI" id="CHEBI:15378"/>
        <dbReference type="ChEBI" id="CHEBI:24646"/>
        <dbReference type="ChEBI" id="CHEBI:57540"/>
        <dbReference type="ChEBI" id="CHEBI:57945"/>
        <dbReference type="ChEBI" id="CHEBI:132124"/>
    </reaction>
</comment>
<dbReference type="EMBL" id="WTYX01000001">
    <property type="protein sequence ID" value="MXO90342.1"/>
    <property type="molecule type" value="Genomic_DNA"/>
</dbReference>
<comment type="similarity">
    <text evidence="1 2">Belongs to the complex I subunit 6 family.</text>
</comment>
<dbReference type="RefSeq" id="WP_160603813.1">
    <property type="nucleotide sequence ID" value="NZ_WTYX01000001.1"/>
</dbReference>
<feature type="transmembrane region" description="Helical" evidence="2">
    <location>
        <begin position="146"/>
        <end position="167"/>
    </location>
</feature>
<feature type="transmembrane region" description="Helical" evidence="2">
    <location>
        <begin position="6"/>
        <end position="24"/>
    </location>
</feature>
<dbReference type="InterPro" id="IPR042106">
    <property type="entry name" value="Nuo/plastoQ_OxRdtase_6_NuoJ"/>
</dbReference>
<keyword evidence="2" id="KW-1133">Transmembrane helix</keyword>
<name>A0A844ZSQ4_9SPHN</name>
<reference evidence="4 5" key="1">
    <citation type="submission" date="2019-12" db="EMBL/GenBank/DDBJ databases">
        <title>Genomic-based taxomic classification of the family Erythrobacteraceae.</title>
        <authorList>
            <person name="Xu L."/>
        </authorList>
    </citation>
    <scope>NUCLEOTIDE SEQUENCE [LARGE SCALE GENOMIC DNA]</scope>
    <source>
        <strain evidence="4 5">KCTC 52763</strain>
    </source>
</reference>
<keyword evidence="5" id="KW-1185">Reference proteome</keyword>
<sequence>MIQTFAFYLFALLVIASGVFTITARNPVHSVLWLIMAFFNAAGLMVLVGAEFIAMLLVIVYVGAVAVLFLFVVMMLDIDFAEMRAGFIRNFPLGIAIAMVLLAELVLGIGAYQAGALELGVPDGSAAPLADASNITSIGALLYSKYIFLFETAGIILLVAMIGAIVLTHRESPEGARGHQDIGKQNRRRPEEATEMKNPEIGKGIEL</sequence>
<dbReference type="InterPro" id="IPR001457">
    <property type="entry name" value="NADH_UbQ/plastoQ_OxRdtase_su6"/>
</dbReference>
<evidence type="ECO:0000256" key="3">
    <source>
        <dbReference type="SAM" id="MobiDB-lite"/>
    </source>
</evidence>
<evidence type="ECO:0000256" key="2">
    <source>
        <dbReference type="RuleBase" id="RU004429"/>
    </source>
</evidence>
<dbReference type="PANTHER" id="PTHR33269">
    <property type="entry name" value="NADH-UBIQUINONE OXIDOREDUCTASE CHAIN 6"/>
    <property type="match status" value="1"/>
</dbReference>
<comment type="function">
    <text evidence="2">NDH-1 shuttles electrons from NADH, via FMN and iron-sulfur (Fe-S) centers, to quinones in the respiratory chain. Couples the redox reaction to proton translocation (for every two electrons transferred, four hydrogen ions are translocated across the cytoplasmic membrane), and thus conserves the redox energy in a proton gradient.</text>
</comment>
<accession>A0A844ZSQ4</accession>